<feature type="transmembrane region" description="Helical" evidence="13">
    <location>
        <begin position="114"/>
        <end position="134"/>
    </location>
</feature>
<keyword evidence="4 11" id="KW-0812">Transmembrane</keyword>
<feature type="domain" description="G-protein coupled receptors family 1 profile" evidence="14">
    <location>
        <begin position="30"/>
        <end position="488"/>
    </location>
</feature>
<evidence type="ECO:0000256" key="10">
    <source>
        <dbReference type="ARBA" id="ARBA00023224"/>
    </source>
</evidence>
<evidence type="ECO:0000256" key="8">
    <source>
        <dbReference type="ARBA" id="ARBA00023157"/>
    </source>
</evidence>
<dbReference type="SMART" id="SM01381">
    <property type="entry name" value="7TM_GPCR_Srsx"/>
    <property type="match status" value="1"/>
</dbReference>
<evidence type="ECO:0000256" key="12">
    <source>
        <dbReference type="SAM" id="MobiDB-lite"/>
    </source>
</evidence>
<keyword evidence="8" id="KW-1015">Disulfide bond</keyword>
<dbReference type="PANTHER" id="PTHR24248:SF199">
    <property type="entry name" value="IP13425P-RELATED"/>
    <property type="match status" value="1"/>
</dbReference>
<evidence type="ECO:0000259" key="14">
    <source>
        <dbReference type="PROSITE" id="PS50262"/>
    </source>
</evidence>
<evidence type="ECO:0000256" key="6">
    <source>
        <dbReference type="ARBA" id="ARBA00023040"/>
    </source>
</evidence>
<evidence type="ECO:0000256" key="13">
    <source>
        <dbReference type="SAM" id="Phobius"/>
    </source>
</evidence>
<evidence type="ECO:0000256" key="5">
    <source>
        <dbReference type="ARBA" id="ARBA00022989"/>
    </source>
</evidence>
<feature type="transmembrane region" description="Helical" evidence="13">
    <location>
        <begin position="194"/>
        <end position="216"/>
    </location>
</feature>
<dbReference type="PANTHER" id="PTHR24248">
    <property type="entry name" value="ADRENERGIC RECEPTOR-RELATED G-PROTEIN COUPLED RECEPTOR"/>
    <property type="match status" value="1"/>
</dbReference>
<feature type="transmembrane region" description="Helical" evidence="13">
    <location>
        <begin position="89"/>
        <end position="107"/>
    </location>
</feature>
<feature type="compositionally biased region" description="Polar residues" evidence="12">
    <location>
        <begin position="282"/>
        <end position="297"/>
    </location>
</feature>
<evidence type="ECO:0000313" key="15">
    <source>
        <dbReference type="EMBL" id="KAG8190413.1"/>
    </source>
</evidence>
<evidence type="ECO:0000313" key="16">
    <source>
        <dbReference type="Proteomes" id="UP000827092"/>
    </source>
</evidence>
<gene>
    <name evidence="15" type="ORF">JTE90_022054</name>
</gene>
<evidence type="ECO:0000256" key="11">
    <source>
        <dbReference type="RuleBase" id="RU000688"/>
    </source>
</evidence>
<dbReference type="GO" id="GO:0005886">
    <property type="term" value="C:plasma membrane"/>
    <property type="evidence" value="ECO:0007669"/>
    <property type="project" value="UniProtKB-SubCell"/>
</dbReference>
<evidence type="ECO:0000256" key="4">
    <source>
        <dbReference type="ARBA" id="ARBA00022692"/>
    </source>
</evidence>
<feature type="transmembrane region" description="Helical" evidence="13">
    <location>
        <begin position="236"/>
        <end position="257"/>
    </location>
</feature>
<dbReference type="GO" id="GO:0071880">
    <property type="term" value="P:adenylate cyclase-activating adrenergic receptor signaling pathway"/>
    <property type="evidence" value="ECO:0007669"/>
    <property type="project" value="TreeGrafter"/>
</dbReference>
<feature type="region of interest" description="Disordered" evidence="12">
    <location>
        <begin position="277"/>
        <end position="297"/>
    </location>
</feature>
<feature type="transmembrane region" description="Helical" evidence="13">
    <location>
        <begin position="14"/>
        <end position="38"/>
    </location>
</feature>
<dbReference type="EMBL" id="JAFNEN010000185">
    <property type="protein sequence ID" value="KAG8190413.1"/>
    <property type="molecule type" value="Genomic_DNA"/>
</dbReference>
<keyword evidence="10 11" id="KW-0807">Transducer</keyword>
<keyword evidence="7 13" id="KW-0472">Membrane</keyword>
<dbReference type="PRINTS" id="PR00237">
    <property type="entry name" value="GPCRRHODOPSN"/>
</dbReference>
<dbReference type="AlphaFoldDB" id="A0AAV6V3G7"/>
<reference evidence="15 16" key="1">
    <citation type="journal article" date="2022" name="Nat. Ecol. Evol.">
        <title>A masculinizing supergene underlies an exaggerated male reproductive morph in a spider.</title>
        <authorList>
            <person name="Hendrickx F."/>
            <person name="De Corte Z."/>
            <person name="Sonet G."/>
            <person name="Van Belleghem S.M."/>
            <person name="Kostlbacher S."/>
            <person name="Vangestel C."/>
        </authorList>
    </citation>
    <scope>NUCLEOTIDE SEQUENCE [LARGE SCALE GENOMIC DNA]</scope>
    <source>
        <strain evidence="15">W744_W776</strain>
    </source>
</reference>
<dbReference type="InterPro" id="IPR017452">
    <property type="entry name" value="GPCR_Rhodpsn_7TM"/>
</dbReference>
<feature type="transmembrane region" description="Helical" evidence="13">
    <location>
        <begin position="436"/>
        <end position="456"/>
    </location>
</feature>
<evidence type="ECO:0000256" key="1">
    <source>
        <dbReference type="ARBA" id="ARBA00004651"/>
    </source>
</evidence>
<evidence type="ECO:0000256" key="2">
    <source>
        <dbReference type="ARBA" id="ARBA00010663"/>
    </source>
</evidence>
<evidence type="ECO:0000256" key="9">
    <source>
        <dbReference type="ARBA" id="ARBA00023170"/>
    </source>
</evidence>
<comment type="subcellular location">
    <subcellularLocation>
        <location evidence="1">Cell membrane</location>
        <topology evidence="1">Multi-pass membrane protein</topology>
    </subcellularLocation>
</comment>
<name>A0AAV6V3G7_9ARAC</name>
<dbReference type="PROSITE" id="PS50262">
    <property type="entry name" value="G_PROTEIN_RECEP_F1_2"/>
    <property type="match status" value="1"/>
</dbReference>
<keyword evidence="16" id="KW-1185">Reference proteome</keyword>
<proteinExistence type="inferred from homology"/>
<dbReference type="SUPFAM" id="SSF81321">
    <property type="entry name" value="Family A G protein-coupled receptor-like"/>
    <property type="match status" value="2"/>
</dbReference>
<feature type="region of interest" description="Disordered" evidence="12">
    <location>
        <begin position="365"/>
        <end position="399"/>
    </location>
</feature>
<keyword evidence="9 11" id="KW-0675">Receptor</keyword>
<feature type="transmembrane region" description="Helical" evidence="13">
    <location>
        <begin position="468"/>
        <end position="491"/>
    </location>
</feature>
<dbReference type="Proteomes" id="UP000827092">
    <property type="component" value="Unassembled WGS sequence"/>
</dbReference>
<accession>A0AAV6V3G7</accession>
<dbReference type="GO" id="GO:0004993">
    <property type="term" value="F:G protein-coupled serotonin receptor activity"/>
    <property type="evidence" value="ECO:0007669"/>
    <property type="project" value="UniProtKB-ARBA"/>
</dbReference>
<feature type="transmembrane region" description="Helical" evidence="13">
    <location>
        <begin position="50"/>
        <end position="69"/>
    </location>
</feature>
<dbReference type="Pfam" id="PF00001">
    <property type="entry name" value="7tm_1"/>
    <property type="match status" value="2"/>
</dbReference>
<keyword evidence="3" id="KW-1003">Cell membrane</keyword>
<evidence type="ECO:0000256" key="3">
    <source>
        <dbReference type="ARBA" id="ARBA00022475"/>
    </source>
</evidence>
<dbReference type="GO" id="GO:0043410">
    <property type="term" value="P:positive regulation of MAPK cascade"/>
    <property type="evidence" value="ECO:0007669"/>
    <property type="project" value="TreeGrafter"/>
</dbReference>
<keyword evidence="5 13" id="KW-1133">Transmembrane helix</keyword>
<feature type="transmembrane region" description="Helical" evidence="13">
    <location>
        <begin position="154"/>
        <end position="174"/>
    </location>
</feature>
<feature type="compositionally biased region" description="Polar residues" evidence="12">
    <location>
        <begin position="373"/>
        <end position="390"/>
    </location>
</feature>
<keyword evidence="6 11" id="KW-0297">G-protein coupled receptor</keyword>
<comment type="similarity">
    <text evidence="2 11">Belongs to the G-protein coupled receptor 1 family.</text>
</comment>
<comment type="caution">
    <text evidence="15">The sequence shown here is derived from an EMBL/GenBank/DDBJ whole genome shotgun (WGS) entry which is preliminary data.</text>
</comment>
<dbReference type="Gene3D" id="1.20.1070.10">
    <property type="entry name" value="Rhodopsin 7-helix transmembrane proteins"/>
    <property type="match status" value="2"/>
</dbReference>
<sequence length="523" mass="58728">MSPPPLTPLTLLDLTLVVVLTLIILITILGNTLIIAAVATTRRLRTVTNYFVVSLAVSDLLVGLLVMPFAVVKEVTDGLWLFGQVACELWVSLDVMLCTASILNLCCISLDSNYFVVSLAVSDLLVGLLVMPFAVMKEVTDGLWLFGQVVCEMWVSLDVMLCTASILNLCCISLDRYFAITQPLAYAVKRSVRLALVMIGVVWVVSAIITCPPMFGWHDRDKQNDTDCAYIADQGYVVYSALGSFYIPALIMVYVYWRIFAVARKRQAVLMQGADGAKNKENQGGSDSNSSTLGDTGENQRILKDNAQLDAAGIEENTLPLSRVRGGSTKSCGSRRRSSFSIIRSNHFFLSRQNTYNPSVTTRLYHQQKHQDNNPNWDTQDLNQPRNQPQEAEDQGPYHCQYCNPKKERPSRMTIRKKDGYERAAFQRERRVAKSLSVVVGGFIVCWLPFFTVYLIEPFCESCVFHPTLTACLVWLGWVNSAINPFIYALNNNDFKKAFLRLTIDKCRCCKKTRKGHDPQQFI</sequence>
<evidence type="ECO:0000256" key="7">
    <source>
        <dbReference type="ARBA" id="ARBA00023136"/>
    </source>
</evidence>
<protein>
    <recommendedName>
        <fullName evidence="14">G-protein coupled receptors family 1 profile domain-containing protein</fullName>
    </recommendedName>
</protein>
<organism evidence="15 16">
    <name type="scientific">Oedothorax gibbosus</name>
    <dbReference type="NCBI Taxonomy" id="931172"/>
    <lineage>
        <taxon>Eukaryota</taxon>
        <taxon>Metazoa</taxon>
        <taxon>Ecdysozoa</taxon>
        <taxon>Arthropoda</taxon>
        <taxon>Chelicerata</taxon>
        <taxon>Arachnida</taxon>
        <taxon>Araneae</taxon>
        <taxon>Araneomorphae</taxon>
        <taxon>Entelegynae</taxon>
        <taxon>Araneoidea</taxon>
        <taxon>Linyphiidae</taxon>
        <taxon>Erigoninae</taxon>
        <taxon>Oedothorax</taxon>
    </lineage>
</organism>
<dbReference type="InterPro" id="IPR000276">
    <property type="entry name" value="GPCR_Rhodpsn"/>
</dbReference>
<dbReference type="PROSITE" id="PS00237">
    <property type="entry name" value="G_PROTEIN_RECEP_F1_1"/>
    <property type="match status" value="1"/>
</dbReference>